<evidence type="ECO:0000256" key="5">
    <source>
        <dbReference type="ARBA" id="ARBA00022692"/>
    </source>
</evidence>
<feature type="transmembrane region" description="Helical" evidence="8">
    <location>
        <begin position="127"/>
        <end position="151"/>
    </location>
</feature>
<dbReference type="Proteomes" id="UP000680348">
    <property type="component" value="Unassembled WGS sequence"/>
</dbReference>
<evidence type="ECO:0000256" key="1">
    <source>
        <dbReference type="ARBA" id="ARBA00004429"/>
    </source>
</evidence>
<keyword evidence="3 8" id="KW-0813">Transport</keyword>
<dbReference type="InterPro" id="IPR043429">
    <property type="entry name" value="ArtM/GltK/GlnP/TcyL/YhdX-like"/>
</dbReference>
<keyword evidence="11" id="KW-1185">Reference proteome</keyword>
<keyword evidence="5 8" id="KW-0812">Transmembrane</keyword>
<feature type="transmembrane region" description="Helical" evidence="8">
    <location>
        <begin position="63"/>
        <end position="82"/>
    </location>
</feature>
<protein>
    <submittedName>
        <fullName evidence="10">Amino acid ABC transporter permease</fullName>
    </submittedName>
</protein>
<keyword evidence="6 8" id="KW-1133">Transmembrane helix</keyword>
<evidence type="ECO:0000256" key="6">
    <source>
        <dbReference type="ARBA" id="ARBA00022989"/>
    </source>
</evidence>
<feature type="transmembrane region" description="Helical" evidence="8">
    <location>
        <begin position="298"/>
        <end position="320"/>
    </location>
</feature>
<evidence type="ECO:0000259" key="9">
    <source>
        <dbReference type="PROSITE" id="PS50928"/>
    </source>
</evidence>
<dbReference type="Pfam" id="PF00528">
    <property type="entry name" value="BPD_transp_1"/>
    <property type="match status" value="1"/>
</dbReference>
<dbReference type="GO" id="GO:0043190">
    <property type="term" value="C:ATP-binding cassette (ABC) transporter complex"/>
    <property type="evidence" value="ECO:0007669"/>
    <property type="project" value="InterPro"/>
</dbReference>
<dbReference type="PROSITE" id="PS50928">
    <property type="entry name" value="ABC_TM1"/>
    <property type="match status" value="1"/>
</dbReference>
<dbReference type="AlphaFoldDB" id="A0A942I3N8"/>
<dbReference type="Gene3D" id="1.10.3720.10">
    <property type="entry name" value="MetI-like"/>
    <property type="match status" value="1"/>
</dbReference>
<reference evidence="10" key="1">
    <citation type="submission" date="2021-04" db="EMBL/GenBank/DDBJ databases">
        <title>Pseudaminobacter soli sp. nov., isolated from paddy soil contaminated by heavy metals.</title>
        <authorList>
            <person name="Zhang K."/>
        </authorList>
    </citation>
    <scope>NUCLEOTIDE SEQUENCE</scope>
    <source>
        <strain evidence="10">19-2017</strain>
    </source>
</reference>
<comment type="caution">
    <text evidence="10">The sequence shown here is derived from an EMBL/GenBank/DDBJ whole genome shotgun (WGS) entry which is preliminary data.</text>
</comment>
<organism evidence="10 11">
    <name type="scientific">Pseudaminobacter soli</name>
    <name type="common">ex Zhang et al. 2022</name>
    <dbReference type="NCBI Taxonomy" id="2831468"/>
    <lineage>
        <taxon>Bacteria</taxon>
        <taxon>Pseudomonadati</taxon>
        <taxon>Pseudomonadota</taxon>
        <taxon>Alphaproteobacteria</taxon>
        <taxon>Hyphomicrobiales</taxon>
        <taxon>Phyllobacteriaceae</taxon>
        <taxon>Pseudaminobacter</taxon>
    </lineage>
</organism>
<dbReference type="GO" id="GO:0006865">
    <property type="term" value="P:amino acid transport"/>
    <property type="evidence" value="ECO:0007669"/>
    <property type="project" value="TreeGrafter"/>
</dbReference>
<feature type="transmembrane region" description="Helical" evidence="8">
    <location>
        <begin position="260"/>
        <end position="278"/>
    </location>
</feature>
<gene>
    <name evidence="10" type="ORF">KEU06_23420</name>
</gene>
<feature type="transmembrane region" description="Helical" evidence="8">
    <location>
        <begin position="172"/>
        <end position="194"/>
    </location>
</feature>
<evidence type="ECO:0000256" key="7">
    <source>
        <dbReference type="ARBA" id="ARBA00023136"/>
    </source>
</evidence>
<dbReference type="InterPro" id="IPR035906">
    <property type="entry name" value="MetI-like_sf"/>
</dbReference>
<evidence type="ECO:0000256" key="4">
    <source>
        <dbReference type="ARBA" id="ARBA00022475"/>
    </source>
</evidence>
<dbReference type="PANTHER" id="PTHR30614">
    <property type="entry name" value="MEMBRANE COMPONENT OF AMINO ACID ABC TRANSPORTER"/>
    <property type="match status" value="1"/>
</dbReference>
<dbReference type="CDD" id="cd06261">
    <property type="entry name" value="TM_PBP2"/>
    <property type="match status" value="1"/>
</dbReference>
<keyword evidence="7 8" id="KW-0472">Membrane</keyword>
<accession>A0A942I3N8</accession>
<dbReference type="EMBL" id="JAGWCR010000014">
    <property type="protein sequence ID" value="MBS3651572.1"/>
    <property type="molecule type" value="Genomic_DNA"/>
</dbReference>
<evidence type="ECO:0000313" key="11">
    <source>
        <dbReference type="Proteomes" id="UP000680348"/>
    </source>
</evidence>
<dbReference type="NCBIfam" id="TIGR01726">
    <property type="entry name" value="HEQRo_perm_3TM"/>
    <property type="match status" value="1"/>
</dbReference>
<sequence length="333" mass="37233">MTVVILWLLVTAIPALLRWGIADAIWFTDDPKDCIQQEGACWAFVGAKARLIIFGRYPYDEHWRPLLAMIIVLAALVLSADWRQWRRRNWGRFLIGLWAVTIAASSMLMAGGIAGLESVEIDRWSGLPLTVMLSVFGIFLALILSVLLALGRQSKLPVIRWLSIAYIELIRGVPLISILFMAALLLPIILPSGFEISKILRAQAAFVMFFAAYMAEVLRGGLQAIPRGQYEAAETIGLTYWEATFKVILPQVFRLSIPSLVNVFIAAFKDTSLVVIISMHDLMGTTNAAISDPAWSGIYIEAYAFTAMVYFIFCGGISWYSQKLERHLKVGRR</sequence>
<dbReference type="SUPFAM" id="SSF161098">
    <property type="entry name" value="MetI-like"/>
    <property type="match status" value="1"/>
</dbReference>
<proteinExistence type="inferred from homology"/>
<keyword evidence="4" id="KW-1003">Cell membrane</keyword>
<feature type="transmembrane region" description="Helical" evidence="8">
    <location>
        <begin position="200"/>
        <end position="218"/>
    </location>
</feature>
<evidence type="ECO:0000256" key="8">
    <source>
        <dbReference type="RuleBase" id="RU363032"/>
    </source>
</evidence>
<name>A0A942I3N8_9HYPH</name>
<evidence type="ECO:0000313" key="10">
    <source>
        <dbReference type="EMBL" id="MBS3651572.1"/>
    </source>
</evidence>
<evidence type="ECO:0000256" key="2">
    <source>
        <dbReference type="ARBA" id="ARBA00010072"/>
    </source>
</evidence>
<dbReference type="InterPro" id="IPR010065">
    <property type="entry name" value="AA_ABC_transptr_permease_3TM"/>
</dbReference>
<feature type="domain" description="ABC transmembrane type-1" evidence="9">
    <location>
        <begin position="127"/>
        <end position="321"/>
    </location>
</feature>
<feature type="transmembrane region" description="Helical" evidence="8">
    <location>
        <begin position="94"/>
        <end position="115"/>
    </location>
</feature>
<evidence type="ECO:0000256" key="3">
    <source>
        <dbReference type="ARBA" id="ARBA00022448"/>
    </source>
</evidence>
<dbReference type="GO" id="GO:0022857">
    <property type="term" value="F:transmembrane transporter activity"/>
    <property type="evidence" value="ECO:0007669"/>
    <property type="project" value="InterPro"/>
</dbReference>
<comment type="similarity">
    <text evidence="2">Belongs to the binding-protein-dependent transport system permease family. HisMQ subfamily.</text>
</comment>
<dbReference type="PANTHER" id="PTHR30614:SF41">
    <property type="entry name" value="INNER MEMBRANE AMINO-ACID ABC TRANSPORTER PERMEASE PROTEIN YHDY"/>
    <property type="match status" value="1"/>
</dbReference>
<comment type="subcellular location">
    <subcellularLocation>
        <location evidence="1">Cell inner membrane</location>
        <topology evidence="1">Multi-pass membrane protein</topology>
    </subcellularLocation>
    <subcellularLocation>
        <location evidence="8">Cell membrane</location>
        <topology evidence="8">Multi-pass membrane protein</topology>
    </subcellularLocation>
</comment>
<dbReference type="RefSeq" id="WP_188257122.1">
    <property type="nucleotide sequence ID" value="NZ_JABVCF010000014.1"/>
</dbReference>
<dbReference type="InterPro" id="IPR000515">
    <property type="entry name" value="MetI-like"/>
</dbReference>